<keyword evidence="7" id="KW-1278">Translocase</keyword>
<dbReference type="InterPro" id="IPR023299">
    <property type="entry name" value="ATPase_P-typ_cyto_dom_N"/>
</dbReference>
<dbReference type="CDD" id="cd00371">
    <property type="entry name" value="HMA"/>
    <property type="match status" value="2"/>
</dbReference>
<keyword evidence="8 10" id="KW-1133">Transmembrane helix</keyword>
<evidence type="ECO:0000256" key="2">
    <source>
        <dbReference type="ARBA" id="ARBA00006024"/>
    </source>
</evidence>
<dbReference type="SFLD" id="SFLDG00002">
    <property type="entry name" value="C1.7:_P-type_atpase_like"/>
    <property type="match status" value="1"/>
</dbReference>
<dbReference type="GO" id="GO:0005524">
    <property type="term" value="F:ATP binding"/>
    <property type="evidence" value="ECO:0007669"/>
    <property type="project" value="UniProtKB-UniRule"/>
</dbReference>
<evidence type="ECO:0000256" key="8">
    <source>
        <dbReference type="ARBA" id="ARBA00022989"/>
    </source>
</evidence>
<dbReference type="PROSITE" id="PS00154">
    <property type="entry name" value="ATPASE_E1_E2"/>
    <property type="match status" value="1"/>
</dbReference>
<evidence type="ECO:0000313" key="14">
    <source>
        <dbReference type="Proteomes" id="UP000019377"/>
    </source>
</evidence>
<dbReference type="GeneID" id="27420481"/>
<dbReference type="GO" id="GO:0055070">
    <property type="term" value="P:copper ion homeostasis"/>
    <property type="evidence" value="ECO:0007669"/>
    <property type="project" value="TreeGrafter"/>
</dbReference>
<dbReference type="SFLD" id="SFLDS00003">
    <property type="entry name" value="Haloacid_Dehalogenase"/>
    <property type="match status" value="1"/>
</dbReference>
<dbReference type="Proteomes" id="UP000019377">
    <property type="component" value="Unassembled WGS sequence"/>
</dbReference>
<dbReference type="NCBIfam" id="TIGR01525">
    <property type="entry name" value="ATPase-IB_hvy"/>
    <property type="match status" value="1"/>
</dbReference>
<accession>V5EMK6</accession>
<dbReference type="InterPro" id="IPR027256">
    <property type="entry name" value="P-typ_ATPase_IB"/>
</dbReference>
<dbReference type="InterPro" id="IPR023298">
    <property type="entry name" value="ATPase_P-typ_TM_dom_sf"/>
</dbReference>
<dbReference type="InterPro" id="IPR018303">
    <property type="entry name" value="ATPase_P-typ_P_site"/>
</dbReference>
<dbReference type="GO" id="GO:0005507">
    <property type="term" value="F:copper ion binding"/>
    <property type="evidence" value="ECO:0007669"/>
    <property type="project" value="TreeGrafter"/>
</dbReference>
<dbReference type="Gene3D" id="3.40.1110.10">
    <property type="entry name" value="Calcium-transporting ATPase, cytoplasmic domain N"/>
    <property type="match status" value="1"/>
</dbReference>
<keyword evidence="3 10" id="KW-0812">Transmembrane</keyword>
<evidence type="ECO:0000259" key="12">
    <source>
        <dbReference type="PROSITE" id="PS50846"/>
    </source>
</evidence>
<feature type="region of interest" description="Disordered" evidence="11">
    <location>
        <begin position="174"/>
        <end position="194"/>
    </location>
</feature>
<organism evidence="13 14">
    <name type="scientific">Kalmanozyma brasiliensis (strain GHG001)</name>
    <name type="common">Yeast</name>
    <name type="synonym">Pseudozyma brasiliensis</name>
    <dbReference type="NCBI Taxonomy" id="1365824"/>
    <lineage>
        <taxon>Eukaryota</taxon>
        <taxon>Fungi</taxon>
        <taxon>Dikarya</taxon>
        <taxon>Basidiomycota</taxon>
        <taxon>Ustilaginomycotina</taxon>
        <taxon>Ustilaginomycetes</taxon>
        <taxon>Ustilaginales</taxon>
        <taxon>Ustilaginaceae</taxon>
        <taxon>Kalmanozyma</taxon>
    </lineage>
</organism>
<dbReference type="SUPFAM" id="SSF81660">
    <property type="entry name" value="Metal cation-transporting ATPase, ATP-binding domain N"/>
    <property type="match status" value="1"/>
</dbReference>
<dbReference type="Gene3D" id="3.30.70.100">
    <property type="match status" value="2"/>
</dbReference>
<dbReference type="Gene3D" id="2.70.150.10">
    <property type="entry name" value="Calcium-transporting ATPase, cytoplasmic transduction domain A"/>
    <property type="match status" value="1"/>
</dbReference>
<dbReference type="EMBL" id="KI545873">
    <property type="protein sequence ID" value="EST06370.1"/>
    <property type="molecule type" value="Genomic_DNA"/>
</dbReference>
<dbReference type="GO" id="GO:0043682">
    <property type="term" value="F:P-type divalent copper transporter activity"/>
    <property type="evidence" value="ECO:0007669"/>
    <property type="project" value="TreeGrafter"/>
</dbReference>
<feature type="transmembrane region" description="Helical" evidence="10">
    <location>
        <begin position="613"/>
        <end position="637"/>
    </location>
</feature>
<dbReference type="InterPro" id="IPR044492">
    <property type="entry name" value="P_typ_ATPase_HD_dom"/>
</dbReference>
<dbReference type="PROSITE" id="PS01229">
    <property type="entry name" value="COF_2"/>
    <property type="match status" value="1"/>
</dbReference>
<evidence type="ECO:0000256" key="3">
    <source>
        <dbReference type="ARBA" id="ARBA00022692"/>
    </source>
</evidence>
<feature type="region of interest" description="Disordered" evidence="11">
    <location>
        <begin position="954"/>
        <end position="975"/>
    </location>
</feature>
<dbReference type="OMA" id="QGMKGTF"/>
<dbReference type="PRINTS" id="PR00119">
    <property type="entry name" value="CATATPASE"/>
</dbReference>
<dbReference type="SUPFAM" id="SSF56784">
    <property type="entry name" value="HAD-like"/>
    <property type="match status" value="1"/>
</dbReference>
<evidence type="ECO:0000256" key="10">
    <source>
        <dbReference type="RuleBase" id="RU362081"/>
    </source>
</evidence>
<evidence type="ECO:0000256" key="7">
    <source>
        <dbReference type="ARBA" id="ARBA00022967"/>
    </source>
</evidence>
<dbReference type="AlphaFoldDB" id="V5EMK6"/>
<evidence type="ECO:0000256" key="1">
    <source>
        <dbReference type="ARBA" id="ARBA00004141"/>
    </source>
</evidence>
<evidence type="ECO:0000256" key="6">
    <source>
        <dbReference type="ARBA" id="ARBA00022840"/>
    </source>
</evidence>
<keyword evidence="4 10" id="KW-0479">Metal-binding</keyword>
<reference evidence="14" key="1">
    <citation type="journal article" date="2013" name="Genome Announc.">
        <title>Draft genome sequence of Pseudozyma brasiliensis sp. nov. strain GHG001, a high producer of endo-1,4-xylanase isolated from an insect pest of sugarcane.</title>
        <authorList>
            <person name="Oliveira J.V.D.C."/>
            <person name="dos Santos R.A.C."/>
            <person name="Borges T.A."/>
            <person name="Riano-Pachon D.M."/>
            <person name="Goldman G.H."/>
        </authorList>
    </citation>
    <scope>NUCLEOTIDE SEQUENCE [LARGE SCALE GENOMIC DNA]</scope>
    <source>
        <strain evidence="14">GHG001</strain>
    </source>
</reference>
<dbReference type="SUPFAM" id="SSF81665">
    <property type="entry name" value="Calcium ATPase, transmembrane domain M"/>
    <property type="match status" value="1"/>
</dbReference>
<proteinExistence type="inferred from homology"/>
<comment type="subcellular location">
    <subcellularLocation>
        <location evidence="1">Membrane</location>
        <topology evidence="1">Multi-pass membrane protein</topology>
    </subcellularLocation>
</comment>
<dbReference type="FunFam" id="3.30.70.100:FF:000155">
    <property type="match status" value="1"/>
</dbReference>
<dbReference type="InterPro" id="IPR008250">
    <property type="entry name" value="ATPase_P-typ_transduc_dom_A_sf"/>
</dbReference>
<protein>
    <recommendedName>
        <fullName evidence="12">HMA domain-containing protein</fullName>
    </recommendedName>
</protein>
<dbReference type="SUPFAM" id="SSF81653">
    <property type="entry name" value="Calcium ATPase, transduction domain A"/>
    <property type="match status" value="1"/>
</dbReference>
<dbReference type="HOGENOM" id="CLU_001771_0_1_1"/>
<dbReference type="Gene3D" id="3.40.50.1000">
    <property type="entry name" value="HAD superfamily/HAD-like"/>
    <property type="match status" value="1"/>
</dbReference>
<dbReference type="InterPro" id="IPR036163">
    <property type="entry name" value="HMA_dom_sf"/>
</dbReference>
<feature type="transmembrane region" description="Helical" evidence="10">
    <location>
        <begin position="384"/>
        <end position="411"/>
    </location>
</feature>
<dbReference type="PANTHER" id="PTHR43520:SF32">
    <property type="entry name" value="COPPER RESISTANCE P-TYPE ATPASE (EUROFUNG)"/>
    <property type="match status" value="1"/>
</dbReference>
<dbReference type="InterPro" id="IPR006121">
    <property type="entry name" value="HMA_dom"/>
</dbReference>
<dbReference type="GO" id="GO:0016020">
    <property type="term" value="C:membrane"/>
    <property type="evidence" value="ECO:0007669"/>
    <property type="project" value="UniProtKB-SubCell"/>
</dbReference>
<evidence type="ECO:0000256" key="4">
    <source>
        <dbReference type="ARBA" id="ARBA00022723"/>
    </source>
</evidence>
<dbReference type="PROSITE" id="PS50846">
    <property type="entry name" value="HMA_2"/>
    <property type="match status" value="1"/>
</dbReference>
<dbReference type="PANTHER" id="PTHR43520">
    <property type="entry name" value="ATP7, ISOFORM B"/>
    <property type="match status" value="1"/>
</dbReference>
<dbReference type="InterPro" id="IPR023214">
    <property type="entry name" value="HAD_sf"/>
</dbReference>
<feature type="transmembrane region" description="Helical" evidence="10">
    <location>
        <begin position="1050"/>
        <end position="1073"/>
    </location>
</feature>
<dbReference type="SUPFAM" id="SSF55008">
    <property type="entry name" value="HMA, heavy metal-associated domain"/>
    <property type="match status" value="2"/>
</dbReference>
<feature type="transmembrane region" description="Helical" evidence="10">
    <location>
        <begin position="345"/>
        <end position="363"/>
    </location>
</feature>
<feature type="transmembrane region" description="Helical" evidence="10">
    <location>
        <begin position="443"/>
        <end position="462"/>
    </location>
</feature>
<feature type="transmembrane region" description="Helical" evidence="10">
    <location>
        <begin position="298"/>
        <end position="322"/>
    </location>
</feature>
<evidence type="ECO:0000313" key="13">
    <source>
        <dbReference type="EMBL" id="EST06370.1"/>
    </source>
</evidence>
<dbReference type="Pfam" id="PF00403">
    <property type="entry name" value="HMA"/>
    <property type="match status" value="1"/>
</dbReference>
<evidence type="ECO:0000256" key="5">
    <source>
        <dbReference type="ARBA" id="ARBA00022741"/>
    </source>
</evidence>
<feature type="domain" description="HMA" evidence="12">
    <location>
        <begin position="1"/>
        <end position="58"/>
    </location>
</feature>
<feature type="transmembrane region" description="Helical" evidence="10">
    <location>
        <begin position="657"/>
        <end position="680"/>
    </location>
</feature>
<dbReference type="OrthoDB" id="432719at2759"/>
<dbReference type="SFLD" id="SFLDF00027">
    <property type="entry name" value="p-type_atpase"/>
    <property type="match status" value="1"/>
</dbReference>
<keyword evidence="14" id="KW-1185">Reference proteome</keyword>
<dbReference type="STRING" id="1365824.V5EMK6"/>
<evidence type="ECO:0000256" key="11">
    <source>
        <dbReference type="SAM" id="MobiDB-lite"/>
    </source>
</evidence>
<dbReference type="InterPro" id="IPR036412">
    <property type="entry name" value="HAD-like_sf"/>
</dbReference>
<keyword evidence="6 10" id="KW-0067">ATP-binding</keyword>
<keyword evidence="9 10" id="KW-0472">Membrane</keyword>
<evidence type="ECO:0000256" key="9">
    <source>
        <dbReference type="ARBA" id="ARBA00023136"/>
    </source>
</evidence>
<dbReference type="Pfam" id="PF00122">
    <property type="entry name" value="E1-E2_ATPase"/>
    <property type="match status" value="1"/>
</dbReference>
<gene>
    <name evidence="13" type="ORF">PSEUBRA_SCAF3g03866</name>
</gene>
<feature type="transmembrane region" description="Helical" evidence="10">
    <location>
        <begin position="1079"/>
        <end position="1101"/>
    </location>
</feature>
<dbReference type="eggNOG" id="KOG0207">
    <property type="taxonomic scope" value="Eukaryota"/>
</dbReference>
<dbReference type="Pfam" id="PF00702">
    <property type="entry name" value="Hydrolase"/>
    <property type="match status" value="1"/>
</dbReference>
<keyword evidence="5 10" id="KW-0547">Nucleotide-binding</keyword>
<name>V5EMK6_KALBG</name>
<dbReference type="InterPro" id="IPR059000">
    <property type="entry name" value="ATPase_P-type_domA"/>
</dbReference>
<sequence length="1119" mass="119816">MTCASCAQSITQALKAETSISIDSVQVNVMSASATVTTQPSAIDKVIETIEDCGFDVQLVKTEPAKGKATTKPEKVDSHWSAKLSISGMTCASCVQSITSALESFADETNPKEVVKILQTSIHLMAKSADIKLAASSTETIGKAEVEKRLQAVVGEMEDIGFDAELLSVQHVPGNQSSSDVNAADGSGENKDSQRSVRIKIEGMFCQHCVDKVRNYLDTKQREHASDMDIDDEDLANFSLANPSISFSYTSGAGSTIRLRDVLVGINQLDPAFEACYAPPASLASRSAVLARKELRDLLLRLSIAALFAVPTLVISMVAPLLPFDHTLRRYLSRYVVGSATKGEVAMWIISTPIQFGVGSIFFKKAWRSLSSVWKRGRSWTDRLLRFGNMDVLVALGTLVAYTSSLAFLLIDACRPPSDEMTFRPLEMHTSDDEASMQDEMGMTYFEASVFLVFFILLGRALESISKKKTGDAVADLSKMKPSTAYLVLDPTNLAQSKTKVVDVDMLEISDFVLVPCGSSPPLDGTFAGTPASTQDAQALLDESSLSGEARPVSKLVGDPVFAGTINVSPTAIFARVGVLPGSSMIDDILDVVQESAGKKASIAQLADKITGVFVPIIVYISLAVFILWTLLLYSGALFESWQARNVPHYGEPGAKLLWAMQFGISCLLVACPCGIGLAAPTSQLAGIGLASKHGILVNGGGEAFRAASAAARGSADLVVVFDKTGTITKGEAVKVTSSRFAPAFERASNESDQASGMTQETLLRCVDLVEQSSTHPYAGAVRGFVAERLNQETPTAEEPSPLPKLVDVSEVAGKGIRATFDHEGSTFLLLVGNKRLMDEIQGVSSRMDASLWKAEEEWAAAANSVVYVGYRAAPDAGQISLALAISDVIRPEAGWVISHLKQRFGAEIWMVSGDNEATAKGVASQVGIDPSHVVAGVLPVQKKEWVERLQLPATQRDAESASAPPSSKQTRPWWRRSSTKQRMVCFVGDGINDSPALSSAQLGIALGSGSSIAHSSSDFILLRRTSPLLSLPLLLSLSNATYLKIWTNFAWAFVFNLCLIPIAAGALVGVGVRLGPALSGLAMAFSSTSVVLNSLTLRWWRPEKVVRRKIEECEADDG</sequence>
<comment type="similarity">
    <text evidence="2 10">Belongs to the cation transport ATPase (P-type) (TC 3.A.3) family. Type IB subfamily.</text>
</comment>